<dbReference type="Proteomes" id="UP000278351">
    <property type="component" value="Unassembled WGS sequence"/>
</dbReference>
<dbReference type="PROSITE" id="PS51257">
    <property type="entry name" value="PROKAR_LIPOPROTEIN"/>
    <property type="match status" value="1"/>
</dbReference>
<keyword evidence="3" id="KW-1185">Reference proteome</keyword>
<evidence type="ECO:0000313" key="2">
    <source>
        <dbReference type="EMBL" id="RPE14004.1"/>
    </source>
</evidence>
<evidence type="ECO:0008006" key="4">
    <source>
        <dbReference type="Google" id="ProtNLM"/>
    </source>
</evidence>
<evidence type="ECO:0000256" key="1">
    <source>
        <dbReference type="SAM" id="SignalP"/>
    </source>
</evidence>
<dbReference type="EMBL" id="RPDH01000001">
    <property type="protein sequence ID" value="RPE14004.1"/>
    <property type="molecule type" value="Genomic_DNA"/>
</dbReference>
<feature type="signal peptide" evidence="1">
    <location>
        <begin position="1"/>
        <end position="21"/>
    </location>
</feature>
<dbReference type="AlphaFoldDB" id="A0A3N4QQZ4"/>
<proteinExistence type="predicted"/>
<name>A0A3N4QQZ4_9BACT</name>
<reference evidence="2 3" key="1">
    <citation type="submission" date="2018-11" db="EMBL/GenBank/DDBJ databases">
        <title>Chitinophaga lutea sp.nov., isolate from arsenic contaminated soil.</title>
        <authorList>
            <person name="Zong Y."/>
        </authorList>
    </citation>
    <scope>NUCLEOTIDE SEQUENCE [LARGE SCALE GENOMIC DNA]</scope>
    <source>
        <strain evidence="2 3">ZY74</strain>
    </source>
</reference>
<feature type="chain" id="PRO_5018274486" description="Gliding motility lipoprotein GldB" evidence="1">
    <location>
        <begin position="22"/>
        <end position="343"/>
    </location>
</feature>
<sequence length="343" mass="39415">MQNYPKIYILYCFLFAGWLAAGCNTGTKVPDVSHIPIQVSIERFDQQLFRIDTNNVAAGIKLLDGTYPDFAPTYFSEILGLGPFSDTSTRIIEGVRTFVGNKDFRALQDSVEKHFADISPLEAELTQAFRLTKYYLPYWQVPKVVSFISAIGNYGAVTVDSLVGIGLDMHMGADFSIYRMVPDYPDYIIRKFTPEYIPVNVMRVLVQDRMPPKNDGTKLVEHFMDLGRQQYFLEKVLPHIPEHIRLGYTKEQLDFCNENERMIWQYFVQNKLLYTADWQDVMRYIGEGPSTQGLPGEAPGQIGAFVGYRIVQAFMKKHTDFTLEKLVNTQQVMSLFNEARYRP</sequence>
<accession>A0A3N4QQZ4</accession>
<organism evidence="2 3">
    <name type="scientific">Chitinophaga lutea</name>
    <dbReference type="NCBI Taxonomy" id="2488634"/>
    <lineage>
        <taxon>Bacteria</taxon>
        <taxon>Pseudomonadati</taxon>
        <taxon>Bacteroidota</taxon>
        <taxon>Chitinophagia</taxon>
        <taxon>Chitinophagales</taxon>
        <taxon>Chitinophagaceae</taxon>
        <taxon>Chitinophaga</taxon>
    </lineage>
</organism>
<protein>
    <recommendedName>
        <fullName evidence="4">Gliding motility lipoprotein GldB</fullName>
    </recommendedName>
</protein>
<comment type="caution">
    <text evidence="2">The sequence shown here is derived from an EMBL/GenBank/DDBJ whole genome shotgun (WGS) entry which is preliminary data.</text>
</comment>
<evidence type="ECO:0000313" key="3">
    <source>
        <dbReference type="Proteomes" id="UP000278351"/>
    </source>
</evidence>
<dbReference type="Pfam" id="PF25594">
    <property type="entry name" value="GldB_lipo"/>
    <property type="match status" value="1"/>
</dbReference>
<keyword evidence="1" id="KW-0732">Signal</keyword>
<dbReference type="InterPro" id="IPR019853">
    <property type="entry name" value="GldB-like"/>
</dbReference>
<gene>
    <name evidence="2" type="ORF">EGT74_10980</name>
</gene>